<dbReference type="EC" id="3.1.1.5" evidence="3"/>
<dbReference type="Pfam" id="PF12147">
    <property type="entry name" value="Methyltransf_20"/>
    <property type="match status" value="1"/>
</dbReference>
<evidence type="ECO:0000259" key="2">
    <source>
        <dbReference type="Pfam" id="PF12147"/>
    </source>
</evidence>
<evidence type="ECO:0000313" key="4">
    <source>
        <dbReference type="Proteomes" id="UP000221980"/>
    </source>
</evidence>
<comment type="caution">
    <text evidence="3">The sequence shown here is derived from an EMBL/GenBank/DDBJ whole genome shotgun (WGS) entry which is preliminary data.</text>
</comment>
<keyword evidence="4" id="KW-1185">Reference proteome</keyword>
<evidence type="ECO:0000313" key="3">
    <source>
        <dbReference type="EMBL" id="PHM49387.1"/>
    </source>
</evidence>
<feature type="domain" description="Methyltransferase" evidence="2">
    <location>
        <begin position="299"/>
        <end position="608"/>
    </location>
</feature>
<dbReference type="EMBL" id="NITZ01000005">
    <property type="protein sequence ID" value="PHM49387.1"/>
    <property type="molecule type" value="Genomic_DNA"/>
</dbReference>
<protein>
    <submittedName>
        <fullName evidence="3">Lysophospholipase L2</fullName>
        <ecNumber evidence="3">3.1.1.5</ecNumber>
    </submittedName>
</protein>
<feature type="domain" description="Serine aminopeptidase S33" evidence="1">
    <location>
        <begin position="57"/>
        <end position="291"/>
    </location>
</feature>
<sequence>MTQLSKALLSNTLLSNTLLSNTQPATQRIAEEHYFTTSDSASLFYRYWPQQEPANAGKAIIIFHRGHEHSGRIQHVVDELNLPDVPMFAWDARGHGKTEGPRGYSPSMGTSIRDVDEFVRFITAKYDIEMENIVVIGQSVGAVLVSAWVHDYAPKIRAMILAAPTFDIKLYVPFAVQGLQLMQKMRGVFFVSSYVKAKFLTHDEARITSYDNDPLITREIAVNILLELYQTAERVVKDASAITLPTQLFISGSDYVVHHKPQHQFYQRLNTPIKEKHVMEGFYHDTLGEKDRHLVFSKIRTFIDRIFAIPRYQHDYSHEDIWSHTADEFRELSLPLPPLCPKNLSYKLMRKAMNTRLGRTSEGIRLGLETGFDSGSTLDYVYRNQPQGQGIFGRTLDQQYLRGNVGWRGIRQRKINMETLIRQAIRYLHQQNHPVHIVDIAAGHGRYVLDAINDFSKVDSVLLRDYSELNVIQGQEYIEERHLADKIRFVIGDAFNADSIASITPTPTLGIVSGLYELFPDNALIKDSLRGLASAIAENGYQIYTGQPWHPQLEMIARVLSSHRENQPWIMRRRTQGEMDALVEAAGFEKQYQLTDNWGIFTVSIAKKIQY</sequence>
<keyword evidence="3" id="KW-0378">Hydrolase</keyword>
<dbReference type="RefSeq" id="WP_099113604.1">
    <property type="nucleotide sequence ID" value="NZ_CAWNQI010000084.1"/>
</dbReference>
<dbReference type="OrthoDB" id="9806902at2"/>
<reference evidence="3 4" key="1">
    <citation type="journal article" date="2017" name="Nat. Microbiol.">
        <title>Natural product diversity associated with the nematode symbionts Photorhabdus and Xenorhabdus.</title>
        <authorList>
            <person name="Tobias N.J."/>
            <person name="Wolff H."/>
            <person name="Djahanschiri B."/>
            <person name="Grundmann F."/>
            <person name="Kronenwerth M."/>
            <person name="Shi Y.M."/>
            <person name="Simonyi S."/>
            <person name="Grun P."/>
            <person name="Shapiro-Ilan D."/>
            <person name="Pidot S.J."/>
            <person name="Stinear T.P."/>
            <person name="Ebersberger I."/>
            <person name="Bode H.B."/>
        </authorList>
    </citation>
    <scope>NUCLEOTIDE SEQUENCE [LARGE SCALE GENOMIC DNA]</scope>
    <source>
        <strain evidence="3 4">DSM 17902</strain>
    </source>
</reference>
<dbReference type="FunFam" id="3.40.50.1820:FF:000201">
    <property type="entry name" value="Alpha/beta fold hydrolase"/>
    <property type="match status" value="1"/>
</dbReference>
<proteinExistence type="predicted"/>
<dbReference type="AlphaFoldDB" id="A0A2D0JSW2"/>
<name>A0A2D0JSW2_9GAMM</name>
<dbReference type="SUPFAM" id="SSF53474">
    <property type="entry name" value="alpha/beta-Hydrolases"/>
    <property type="match status" value="1"/>
</dbReference>
<dbReference type="PANTHER" id="PTHR11614">
    <property type="entry name" value="PHOSPHOLIPASE-RELATED"/>
    <property type="match status" value="1"/>
</dbReference>
<dbReference type="Gene3D" id="3.40.50.150">
    <property type="entry name" value="Vaccinia Virus protein VP39"/>
    <property type="match status" value="1"/>
</dbReference>
<dbReference type="Gene3D" id="3.40.50.1820">
    <property type="entry name" value="alpha/beta hydrolase"/>
    <property type="match status" value="1"/>
</dbReference>
<dbReference type="Pfam" id="PF12146">
    <property type="entry name" value="Hydrolase_4"/>
    <property type="match status" value="1"/>
</dbReference>
<dbReference type="SUPFAM" id="SSF53335">
    <property type="entry name" value="S-adenosyl-L-methionine-dependent methyltransferases"/>
    <property type="match status" value="1"/>
</dbReference>
<organism evidence="3 4">
    <name type="scientific">Xenorhabdus miraniensis</name>
    <dbReference type="NCBI Taxonomy" id="351674"/>
    <lineage>
        <taxon>Bacteria</taxon>
        <taxon>Pseudomonadati</taxon>
        <taxon>Pseudomonadota</taxon>
        <taxon>Gammaproteobacteria</taxon>
        <taxon>Enterobacterales</taxon>
        <taxon>Morganellaceae</taxon>
        <taxon>Xenorhabdus</taxon>
    </lineage>
</organism>
<dbReference type="Proteomes" id="UP000221980">
    <property type="component" value="Unassembled WGS sequence"/>
</dbReference>
<dbReference type="InterPro" id="IPR051044">
    <property type="entry name" value="MAG_DAG_Lipase"/>
</dbReference>
<dbReference type="InterPro" id="IPR029063">
    <property type="entry name" value="SAM-dependent_MTases_sf"/>
</dbReference>
<gene>
    <name evidence="3" type="ORF">Xmir_01307</name>
</gene>
<dbReference type="InterPro" id="IPR029058">
    <property type="entry name" value="AB_hydrolase_fold"/>
</dbReference>
<dbReference type="InterPro" id="IPR022744">
    <property type="entry name" value="MeTrfase_dom_put"/>
</dbReference>
<accession>A0A2D0JSW2</accession>
<dbReference type="GO" id="GO:0004622">
    <property type="term" value="F:phosphatidylcholine lysophospholipase activity"/>
    <property type="evidence" value="ECO:0007669"/>
    <property type="project" value="UniProtKB-EC"/>
</dbReference>
<dbReference type="InterPro" id="IPR022742">
    <property type="entry name" value="Hydrolase_4"/>
</dbReference>
<evidence type="ECO:0000259" key="1">
    <source>
        <dbReference type="Pfam" id="PF12146"/>
    </source>
</evidence>